<dbReference type="PATRIC" id="fig|992106.3.peg.1655"/>
<comment type="similarity">
    <text evidence="6">In the C-terminal section; belongs to the TrpF family.</text>
</comment>
<dbReference type="CDD" id="cd00405">
    <property type="entry name" value="PRAI"/>
    <property type="match status" value="1"/>
</dbReference>
<evidence type="ECO:0000256" key="16">
    <source>
        <dbReference type="HAMAP-Rule" id="MF_00135"/>
    </source>
</evidence>
<dbReference type="CDD" id="cd00331">
    <property type="entry name" value="IGPS"/>
    <property type="match status" value="1"/>
</dbReference>
<evidence type="ECO:0000256" key="11">
    <source>
        <dbReference type="ARBA" id="ARBA00023235"/>
    </source>
</evidence>
<protein>
    <recommendedName>
        <fullName evidence="15 16">Multifunctional fusion protein</fullName>
    </recommendedName>
    <domain>
        <recommendedName>
            <fullName evidence="15">Indole-3-glycerol phosphate synthase</fullName>
            <shortName evidence="15">IGPS</shortName>
            <ecNumber evidence="15">4.1.1.48</ecNumber>
        </recommendedName>
    </domain>
    <domain>
        <recommendedName>
            <fullName evidence="16">N-(5'-phosphoribosyl)anthranilate isomerase</fullName>
            <shortName evidence="16">PRAI</shortName>
            <ecNumber evidence="16">5.3.1.24</ecNumber>
        </recommendedName>
    </domain>
</protein>
<keyword evidence="8 15" id="KW-0210">Decarboxylase</keyword>
<sequence length="455" mass="51085">MPSVLENILKDKLLEVAALKKNHTLPANITPSDRDFKKALLEKKTSFILECKKASPSKGLIRKDFDLLEITKTYEKFASCVSVLADSKYFLGSYENIKIVSQHSTKPILCKDFIIDAFQIKLARVMGADAALLMLSVLDDKNYLELFNLAKSLNMSVLTEVSNQQEIKRLLKLQYDIIGINNRDLHTLKTDIDHTLELRPLLPKDAITISESGIYSHAQIKALAPYVNGFLVGSSLMKEKDLKKACIKLILGENKVCGLTRIKDAKAVYKNHFIYGGFIFEKSSPRYIKPKEALKITKAVKKLDFVGVFVKDSVKKIQKIAKIVKKLDLKAVQLYGYSQKEIAQLKKSLPKTCAIWQVVSVMNAKDLTPKIQEASLILYDTKGDKMGGNGVSFDWEILENAKTPFMLAGGLNLDNIQKALKIKALGLDFNSGLEISLGIKNKDKIKRLARILREY</sequence>
<dbReference type="InterPro" id="IPR001240">
    <property type="entry name" value="PRAI_dom"/>
</dbReference>
<proteinExistence type="inferred from homology"/>
<dbReference type="UniPathway" id="UPA00035">
    <property type="reaction ID" value="UER00042"/>
</dbReference>
<evidence type="ECO:0000256" key="13">
    <source>
        <dbReference type="ARBA" id="ARBA00023268"/>
    </source>
</evidence>
<feature type="domain" description="N-(5'phosphoribosyl) anthranilate isomerase (PRAI)" evidence="18">
    <location>
        <begin position="254"/>
        <end position="448"/>
    </location>
</feature>
<dbReference type="SUPFAM" id="SSF51366">
    <property type="entry name" value="Ribulose-phoshate binding barrel"/>
    <property type="match status" value="2"/>
</dbReference>
<dbReference type="RefSeq" id="WP_001141386.1">
    <property type="nucleotide sequence ID" value="NZ_AKQH01000009.1"/>
</dbReference>
<dbReference type="NCBIfam" id="NF006945">
    <property type="entry name" value="PRK09427.1"/>
    <property type="match status" value="1"/>
</dbReference>
<dbReference type="GO" id="GO:0004640">
    <property type="term" value="F:phosphoribosylanthranilate isomerase activity"/>
    <property type="evidence" value="ECO:0007669"/>
    <property type="project" value="UniProtKB-UniRule"/>
</dbReference>
<gene>
    <name evidence="15" type="primary">trpC</name>
    <name evidence="16" type="synonym">trpF</name>
    <name evidence="19" type="ORF">HPHPP11B_1706</name>
</gene>
<evidence type="ECO:0000256" key="8">
    <source>
        <dbReference type="ARBA" id="ARBA00022793"/>
    </source>
</evidence>
<comment type="function">
    <text evidence="14">Bifunctional enzyme that catalyzes two sequential steps of tryptophan biosynthetic pathway. The first reaction is catalyzed by the isomerase, coded by the TrpF domain; the second reaction is catalyzed by the synthase, coded by the TrpC domain.</text>
</comment>
<dbReference type="InterPro" id="IPR001468">
    <property type="entry name" value="Indole-3-GlycerolPSynthase_CS"/>
</dbReference>
<dbReference type="FunFam" id="3.20.20.70:FF:000024">
    <property type="entry name" value="Indole-3-glycerol phosphate synthase"/>
    <property type="match status" value="1"/>
</dbReference>
<keyword evidence="12 15" id="KW-0456">Lyase</keyword>
<dbReference type="HAMAP" id="MF_00134_B">
    <property type="entry name" value="IGPS_B"/>
    <property type="match status" value="1"/>
</dbReference>
<reference evidence="19 20" key="1">
    <citation type="submission" date="2012-05" db="EMBL/GenBank/DDBJ databases">
        <title>Genome sequence of Helicobacter pylori Hp P-11b.</title>
        <authorList>
            <person name="Blanchard T.G."/>
            <person name="Czinn S.J."/>
            <person name="McCracken C."/>
            <person name="Abolude K."/>
            <person name="Maroo A."/>
            <person name="Santana-Cruz I."/>
            <person name="Tallon L.J."/>
            <person name="Ficke F.W.F."/>
        </authorList>
    </citation>
    <scope>NUCLEOTIDE SEQUENCE [LARGE SCALE GENOMIC DNA]</scope>
    <source>
        <strain evidence="19 20">Hp P-11b</strain>
    </source>
</reference>
<comment type="pathway">
    <text evidence="3 16">Amino-acid biosynthesis; L-tryptophan biosynthesis; L-tryptophan from chorismate: step 3/5.</text>
</comment>
<dbReference type="HAMAP" id="MF_00135">
    <property type="entry name" value="PRAI"/>
    <property type="match status" value="1"/>
</dbReference>
<comment type="catalytic activity">
    <reaction evidence="1 16">
        <text>N-(5-phospho-beta-D-ribosyl)anthranilate = 1-(2-carboxyphenylamino)-1-deoxy-D-ribulose 5-phosphate</text>
        <dbReference type="Rhea" id="RHEA:21540"/>
        <dbReference type="ChEBI" id="CHEBI:18277"/>
        <dbReference type="ChEBI" id="CHEBI:58613"/>
        <dbReference type="EC" id="5.3.1.24"/>
    </reaction>
</comment>
<dbReference type="AlphaFoldDB" id="J0RTN1"/>
<evidence type="ECO:0000256" key="14">
    <source>
        <dbReference type="ARBA" id="ARBA00025592"/>
    </source>
</evidence>
<keyword evidence="10 15" id="KW-0057">Aromatic amino acid biosynthesis</keyword>
<evidence type="ECO:0000313" key="19">
    <source>
        <dbReference type="EMBL" id="EJC26511.1"/>
    </source>
</evidence>
<keyword evidence="13" id="KW-0511">Multifunctional enzyme</keyword>
<evidence type="ECO:0000256" key="4">
    <source>
        <dbReference type="ARBA" id="ARBA00004696"/>
    </source>
</evidence>
<dbReference type="GO" id="GO:0000162">
    <property type="term" value="P:L-tryptophan biosynthetic process"/>
    <property type="evidence" value="ECO:0007669"/>
    <property type="project" value="UniProtKB-UniRule"/>
</dbReference>
<feature type="domain" description="Indole-3-glycerol phosphate synthase" evidence="17">
    <location>
        <begin position="5"/>
        <end position="246"/>
    </location>
</feature>
<dbReference type="InterPro" id="IPR013785">
    <property type="entry name" value="Aldolase_TIM"/>
</dbReference>
<dbReference type="Pfam" id="PF00218">
    <property type="entry name" value="IGPS"/>
    <property type="match status" value="1"/>
</dbReference>
<evidence type="ECO:0000256" key="2">
    <source>
        <dbReference type="ARBA" id="ARBA00001633"/>
    </source>
</evidence>
<dbReference type="EMBL" id="AKQH01000009">
    <property type="protein sequence ID" value="EJC26511.1"/>
    <property type="molecule type" value="Genomic_DNA"/>
</dbReference>
<dbReference type="PANTHER" id="PTHR22854:SF2">
    <property type="entry name" value="INDOLE-3-GLYCEROL-PHOSPHATE SYNTHASE"/>
    <property type="match status" value="1"/>
</dbReference>
<keyword evidence="7 15" id="KW-0028">Amino-acid biosynthesis</keyword>
<evidence type="ECO:0000256" key="12">
    <source>
        <dbReference type="ARBA" id="ARBA00023239"/>
    </source>
</evidence>
<evidence type="ECO:0000259" key="17">
    <source>
        <dbReference type="Pfam" id="PF00218"/>
    </source>
</evidence>
<evidence type="ECO:0000256" key="15">
    <source>
        <dbReference type="HAMAP-Rule" id="MF_00134"/>
    </source>
</evidence>
<evidence type="ECO:0000256" key="10">
    <source>
        <dbReference type="ARBA" id="ARBA00023141"/>
    </source>
</evidence>
<comment type="similarity">
    <text evidence="15">Belongs to the TrpC family.</text>
</comment>
<comment type="catalytic activity">
    <reaction evidence="2 15">
        <text>1-(2-carboxyphenylamino)-1-deoxy-D-ribulose 5-phosphate + H(+) = (1S,2R)-1-C-(indol-3-yl)glycerol 3-phosphate + CO2 + H2O</text>
        <dbReference type="Rhea" id="RHEA:23476"/>
        <dbReference type="ChEBI" id="CHEBI:15377"/>
        <dbReference type="ChEBI" id="CHEBI:15378"/>
        <dbReference type="ChEBI" id="CHEBI:16526"/>
        <dbReference type="ChEBI" id="CHEBI:58613"/>
        <dbReference type="ChEBI" id="CHEBI:58866"/>
        <dbReference type="EC" id="4.1.1.48"/>
    </reaction>
</comment>
<accession>J0RTN1</accession>
<dbReference type="Gene3D" id="3.20.20.70">
    <property type="entry name" value="Aldolase class I"/>
    <property type="match status" value="2"/>
</dbReference>
<dbReference type="InterPro" id="IPR045186">
    <property type="entry name" value="Indole-3-glycerol_P_synth"/>
</dbReference>
<keyword evidence="11 16" id="KW-0413">Isomerase</keyword>
<organism evidence="19 20">
    <name type="scientific">Helicobacter pylori Hp P-11b</name>
    <dbReference type="NCBI Taxonomy" id="992106"/>
    <lineage>
        <taxon>Bacteria</taxon>
        <taxon>Pseudomonadati</taxon>
        <taxon>Campylobacterota</taxon>
        <taxon>Epsilonproteobacteria</taxon>
        <taxon>Campylobacterales</taxon>
        <taxon>Helicobacteraceae</taxon>
        <taxon>Helicobacter</taxon>
    </lineage>
</organism>
<evidence type="ECO:0000313" key="20">
    <source>
        <dbReference type="Proteomes" id="UP000005601"/>
    </source>
</evidence>
<evidence type="ECO:0000256" key="6">
    <source>
        <dbReference type="ARBA" id="ARBA00009847"/>
    </source>
</evidence>
<dbReference type="InterPro" id="IPR013798">
    <property type="entry name" value="Indole-3-glycerol_P_synth_dom"/>
</dbReference>
<dbReference type="EC" id="4.1.1.48" evidence="15"/>
<evidence type="ECO:0000256" key="9">
    <source>
        <dbReference type="ARBA" id="ARBA00022822"/>
    </source>
</evidence>
<evidence type="ECO:0000256" key="3">
    <source>
        <dbReference type="ARBA" id="ARBA00004664"/>
    </source>
</evidence>
<comment type="similarity">
    <text evidence="5">In the N-terminal section; belongs to the TrpC family.</text>
</comment>
<dbReference type="GO" id="GO:0004425">
    <property type="term" value="F:indole-3-glycerol-phosphate synthase activity"/>
    <property type="evidence" value="ECO:0007669"/>
    <property type="project" value="UniProtKB-UniRule"/>
</dbReference>
<dbReference type="InterPro" id="IPR011060">
    <property type="entry name" value="RibuloseP-bd_barrel"/>
</dbReference>
<keyword evidence="9 15" id="KW-0822">Tryptophan biosynthesis</keyword>
<evidence type="ECO:0000256" key="5">
    <source>
        <dbReference type="ARBA" id="ARBA00007902"/>
    </source>
</evidence>
<dbReference type="EC" id="5.3.1.24" evidence="16"/>
<dbReference type="PROSITE" id="PS00614">
    <property type="entry name" value="IGPS"/>
    <property type="match status" value="1"/>
</dbReference>
<dbReference type="PANTHER" id="PTHR22854">
    <property type="entry name" value="TRYPTOPHAN BIOSYNTHESIS PROTEIN"/>
    <property type="match status" value="1"/>
</dbReference>
<comment type="caution">
    <text evidence="19">The sequence shown here is derived from an EMBL/GenBank/DDBJ whole genome shotgun (WGS) entry which is preliminary data.</text>
</comment>
<comment type="similarity">
    <text evidence="16">Belongs to the TrpF family.</text>
</comment>
<name>J0RTN1_HELPX</name>
<evidence type="ECO:0000259" key="18">
    <source>
        <dbReference type="Pfam" id="PF00697"/>
    </source>
</evidence>
<dbReference type="Pfam" id="PF00697">
    <property type="entry name" value="PRAI"/>
    <property type="match status" value="1"/>
</dbReference>
<evidence type="ECO:0000256" key="1">
    <source>
        <dbReference type="ARBA" id="ARBA00001164"/>
    </source>
</evidence>
<evidence type="ECO:0000256" key="7">
    <source>
        <dbReference type="ARBA" id="ARBA00022605"/>
    </source>
</evidence>
<comment type="pathway">
    <text evidence="4 15">Amino-acid biosynthesis; L-tryptophan biosynthesis; L-tryptophan from chorismate: step 4/5.</text>
</comment>
<dbReference type="Proteomes" id="UP000005601">
    <property type="component" value="Unassembled WGS sequence"/>
</dbReference>